<evidence type="ECO:0000259" key="1">
    <source>
        <dbReference type="Pfam" id="PF02518"/>
    </source>
</evidence>
<reference evidence="2" key="2">
    <citation type="journal article" date="2021" name="PeerJ">
        <title>Extensive microbial diversity within the chicken gut microbiome revealed by metagenomics and culture.</title>
        <authorList>
            <person name="Gilroy R."/>
            <person name="Ravi A."/>
            <person name="Getino M."/>
            <person name="Pursley I."/>
            <person name="Horton D.L."/>
            <person name="Alikhan N.F."/>
            <person name="Baker D."/>
            <person name="Gharbi K."/>
            <person name="Hall N."/>
            <person name="Watson M."/>
            <person name="Adriaenssens E.M."/>
            <person name="Foster-Nyarko E."/>
            <person name="Jarju S."/>
            <person name="Secka A."/>
            <person name="Antonio M."/>
            <person name="Oren A."/>
            <person name="Chaudhuri R.R."/>
            <person name="La Ragione R."/>
            <person name="Hildebrand F."/>
            <person name="Pallen M.J."/>
        </authorList>
    </citation>
    <scope>NUCLEOTIDE SEQUENCE</scope>
    <source>
        <strain evidence="2">10532</strain>
    </source>
</reference>
<feature type="domain" description="Histidine kinase/HSP90-like ATPase" evidence="1">
    <location>
        <begin position="43"/>
        <end position="135"/>
    </location>
</feature>
<reference evidence="2" key="1">
    <citation type="submission" date="2020-10" db="EMBL/GenBank/DDBJ databases">
        <authorList>
            <person name="Gilroy R."/>
        </authorList>
    </citation>
    <scope>NUCLEOTIDE SEQUENCE</scope>
    <source>
        <strain evidence="2">10532</strain>
    </source>
</reference>
<sequence length="136" mass="14538">MDLHYKVSGTDFTTAGKASQEIKKTLQRLGLDSAVIKRAAVAMYEAEMNMAVHGGGGEASVEILDDRIIIVMEDHGPGIADIGKAMEEGYSTAPKEVRELGFGAGMGLPNMKRNSDEMTIDSHPGKGTKVTMVIKL</sequence>
<dbReference type="Proteomes" id="UP000823638">
    <property type="component" value="Unassembled WGS sequence"/>
</dbReference>
<keyword evidence="2" id="KW-0067">ATP-binding</keyword>
<comment type="caution">
    <text evidence="2">The sequence shown here is derived from an EMBL/GenBank/DDBJ whole genome shotgun (WGS) entry which is preliminary data.</text>
</comment>
<dbReference type="Gene3D" id="3.30.565.10">
    <property type="entry name" value="Histidine kinase-like ATPase, C-terminal domain"/>
    <property type="match status" value="1"/>
</dbReference>
<dbReference type="GO" id="GO:0005524">
    <property type="term" value="F:ATP binding"/>
    <property type="evidence" value="ECO:0007669"/>
    <property type="project" value="UniProtKB-KW"/>
</dbReference>
<accession>A0A9D9HNP0</accession>
<evidence type="ECO:0000313" key="2">
    <source>
        <dbReference type="EMBL" id="MBO8457257.1"/>
    </source>
</evidence>
<protein>
    <submittedName>
        <fullName evidence="2">ATP-binding protein</fullName>
    </submittedName>
</protein>
<dbReference type="InterPro" id="IPR003594">
    <property type="entry name" value="HATPase_dom"/>
</dbReference>
<name>A0A9D9HNP0_9SPIR</name>
<dbReference type="Pfam" id="PF02518">
    <property type="entry name" value="HATPase_c"/>
    <property type="match status" value="1"/>
</dbReference>
<dbReference type="EMBL" id="JADIMM010000043">
    <property type="protein sequence ID" value="MBO8457257.1"/>
    <property type="molecule type" value="Genomic_DNA"/>
</dbReference>
<keyword evidence="2" id="KW-0547">Nucleotide-binding</keyword>
<evidence type="ECO:0000313" key="3">
    <source>
        <dbReference type="Proteomes" id="UP000823638"/>
    </source>
</evidence>
<dbReference type="AlphaFoldDB" id="A0A9D9HNP0"/>
<gene>
    <name evidence="2" type="ORF">IAA81_03405</name>
</gene>
<proteinExistence type="predicted"/>
<dbReference type="SUPFAM" id="SSF55874">
    <property type="entry name" value="ATPase domain of HSP90 chaperone/DNA topoisomerase II/histidine kinase"/>
    <property type="match status" value="1"/>
</dbReference>
<dbReference type="InterPro" id="IPR036890">
    <property type="entry name" value="HATPase_C_sf"/>
</dbReference>
<organism evidence="2 3">
    <name type="scientific">Candidatus Gallitreponema excrementavium</name>
    <dbReference type="NCBI Taxonomy" id="2840840"/>
    <lineage>
        <taxon>Bacteria</taxon>
        <taxon>Pseudomonadati</taxon>
        <taxon>Spirochaetota</taxon>
        <taxon>Spirochaetia</taxon>
        <taxon>Spirochaetales</taxon>
        <taxon>Candidatus Gallitreponema</taxon>
    </lineage>
</organism>